<reference evidence="1 2" key="1">
    <citation type="submission" date="2021-06" db="EMBL/GenBank/DDBJ databases">
        <title>Caerostris darwini draft genome.</title>
        <authorList>
            <person name="Kono N."/>
            <person name="Arakawa K."/>
        </authorList>
    </citation>
    <scope>NUCLEOTIDE SEQUENCE [LARGE SCALE GENOMIC DNA]</scope>
</reference>
<dbReference type="AlphaFoldDB" id="A0AAV4VDP9"/>
<sequence length="83" mass="9678">MVDDPYVRLPPVRGHQIFQQPEHMKPATHLWLQFRLVELKQNKRQQGGTTFIDVLNTLRVGELTSGHLKLFSEKCQQIHLMSS</sequence>
<comment type="caution">
    <text evidence="1">The sequence shown here is derived from an EMBL/GenBank/DDBJ whole genome shotgun (WGS) entry which is preliminary data.</text>
</comment>
<dbReference type="EMBL" id="BPLQ01012875">
    <property type="protein sequence ID" value="GIY68526.1"/>
    <property type="molecule type" value="Genomic_DNA"/>
</dbReference>
<gene>
    <name evidence="1" type="primary">EVAR_54823_1</name>
    <name evidence="1" type="ORF">CDAR_398671</name>
</gene>
<name>A0AAV4VDP9_9ARAC</name>
<evidence type="ECO:0000313" key="1">
    <source>
        <dbReference type="EMBL" id="GIY68526.1"/>
    </source>
</evidence>
<organism evidence="1 2">
    <name type="scientific">Caerostris darwini</name>
    <dbReference type="NCBI Taxonomy" id="1538125"/>
    <lineage>
        <taxon>Eukaryota</taxon>
        <taxon>Metazoa</taxon>
        <taxon>Ecdysozoa</taxon>
        <taxon>Arthropoda</taxon>
        <taxon>Chelicerata</taxon>
        <taxon>Arachnida</taxon>
        <taxon>Araneae</taxon>
        <taxon>Araneomorphae</taxon>
        <taxon>Entelegynae</taxon>
        <taxon>Araneoidea</taxon>
        <taxon>Araneidae</taxon>
        <taxon>Caerostris</taxon>
    </lineage>
</organism>
<accession>A0AAV4VDP9</accession>
<proteinExistence type="predicted"/>
<dbReference type="Proteomes" id="UP001054837">
    <property type="component" value="Unassembled WGS sequence"/>
</dbReference>
<evidence type="ECO:0000313" key="2">
    <source>
        <dbReference type="Proteomes" id="UP001054837"/>
    </source>
</evidence>
<keyword evidence="2" id="KW-1185">Reference proteome</keyword>
<protein>
    <submittedName>
        <fullName evidence="1">Uncharacterized protein</fullName>
    </submittedName>
</protein>